<dbReference type="InterPro" id="IPR027417">
    <property type="entry name" value="P-loop_NTPase"/>
</dbReference>
<dbReference type="GO" id="GO:0005524">
    <property type="term" value="F:ATP binding"/>
    <property type="evidence" value="ECO:0007669"/>
    <property type="project" value="UniProtKB-KW"/>
</dbReference>
<dbReference type="GO" id="GO:0016887">
    <property type="term" value="F:ATP hydrolysis activity"/>
    <property type="evidence" value="ECO:0007669"/>
    <property type="project" value="TreeGrafter"/>
</dbReference>
<organism evidence="3 4">
    <name type="scientific">Pseudomonas fluorescens HK44</name>
    <dbReference type="NCBI Taxonomy" id="1042209"/>
    <lineage>
        <taxon>Bacteria</taxon>
        <taxon>Pseudomonadati</taxon>
        <taxon>Pseudomonadota</taxon>
        <taxon>Gammaproteobacteria</taxon>
        <taxon>Pseudomonadales</taxon>
        <taxon>Pseudomonadaceae</taxon>
        <taxon>Pseudomonas</taxon>
    </lineage>
</organism>
<evidence type="ECO:0000313" key="4">
    <source>
        <dbReference type="Proteomes" id="UP000022611"/>
    </source>
</evidence>
<accession>A0A010SYD5</accession>
<proteinExistence type="predicted"/>
<name>A0A010SYD5_PSEFL</name>
<protein>
    <recommendedName>
        <fullName evidence="5">Cobyrinic acid a,c-diamide synthase</fullName>
    </recommendedName>
</protein>
<gene>
    <name evidence="3" type="ORF">HK44_023795</name>
</gene>
<dbReference type="InterPro" id="IPR050625">
    <property type="entry name" value="ParA/MinD_ATPase"/>
</dbReference>
<reference evidence="3 4" key="1">
    <citation type="journal article" date="2011" name="J. Bacteriol.">
        <title>Draft genome sequence of the polycyclic aromatic hydrocarbon-degrading, genetically engineered bioluminescent bioreporter Pseudomonas fluorescens HK44.</title>
        <authorList>
            <person name="Chauhan A."/>
            <person name="Layton A.C."/>
            <person name="Williams D.E."/>
            <person name="Smartt A.E."/>
            <person name="Ripp S."/>
            <person name="Karpinets T.V."/>
            <person name="Brown S.D."/>
            <person name="Sayler G.S."/>
        </authorList>
    </citation>
    <scope>NUCLEOTIDE SEQUENCE [LARGE SCALE GENOMIC DNA]</scope>
    <source>
        <strain evidence="3 4">HK44</strain>
    </source>
</reference>
<dbReference type="GO" id="GO:0051782">
    <property type="term" value="P:negative regulation of cell division"/>
    <property type="evidence" value="ECO:0007669"/>
    <property type="project" value="TreeGrafter"/>
</dbReference>
<dbReference type="PANTHER" id="PTHR43384">
    <property type="entry name" value="SEPTUM SITE-DETERMINING PROTEIN MIND HOMOLOG, CHLOROPLASTIC-RELATED"/>
    <property type="match status" value="1"/>
</dbReference>
<dbReference type="PANTHER" id="PTHR43384:SF4">
    <property type="entry name" value="CELLULOSE BIOSYNTHESIS PROTEIN BCSQ-RELATED"/>
    <property type="match status" value="1"/>
</dbReference>
<dbReference type="Pfam" id="PF10609">
    <property type="entry name" value="ParA"/>
    <property type="match status" value="1"/>
</dbReference>
<keyword evidence="1" id="KW-0547">Nucleotide-binding</keyword>
<dbReference type="EMBL" id="AFOY02000005">
    <property type="protein sequence ID" value="EXF95738.1"/>
    <property type="molecule type" value="Genomic_DNA"/>
</dbReference>
<dbReference type="GO" id="GO:0009898">
    <property type="term" value="C:cytoplasmic side of plasma membrane"/>
    <property type="evidence" value="ECO:0007669"/>
    <property type="project" value="TreeGrafter"/>
</dbReference>
<dbReference type="InterPro" id="IPR033756">
    <property type="entry name" value="YlxH/NBP35"/>
</dbReference>
<evidence type="ECO:0000256" key="2">
    <source>
        <dbReference type="ARBA" id="ARBA00022840"/>
    </source>
</evidence>
<dbReference type="Proteomes" id="UP000022611">
    <property type="component" value="Unassembled WGS sequence"/>
</dbReference>
<dbReference type="eggNOG" id="COG0455">
    <property type="taxonomic scope" value="Bacteria"/>
</dbReference>
<dbReference type="Gene3D" id="3.40.50.300">
    <property type="entry name" value="P-loop containing nucleotide triphosphate hydrolases"/>
    <property type="match status" value="1"/>
</dbReference>
<sequence length="122" mass="12943">MLWVEARGATVFAANIRGVLEALHDNDARIAKVIATRSKKMSRMYPVQVIAVTGGKGGVGKTNVAVNLSVALAERGRQVMLLDADLGLANVDVLLGLAPSKNLADVIKEVLKYPPIFDAFSA</sequence>
<keyword evidence="2" id="KW-0067">ATP-binding</keyword>
<dbReference type="HOGENOM" id="CLU_2024722_0_0_6"/>
<dbReference type="PATRIC" id="fig|1042209.11.peg.1306"/>
<evidence type="ECO:0008006" key="5">
    <source>
        <dbReference type="Google" id="ProtNLM"/>
    </source>
</evidence>
<evidence type="ECO:0000313" key="3">
    <source>
        <dbReference type="EMBL" id="EXF95738.1"/>
    </source>
</evidence>
<dbReference type="SUPFAM" id="SSF52540">
    <property type="entry name" value="P-loop containing nucleoside triphosphate hydrolases"/>
    <property type="match status" value="1"/>
</dbReference>
<evidence type="ECO:0000256" key="1">
    <source>
        <dbReference type="ARBA" id="ARBA00022741"/>
    </source>
</evidence>
<comment type="caution">
    <text evidence="3">The sequence shown here is derived from an EMBL/GenBank/DDBJ whole genome shotgun (WGS) entry which is preliminary data.</text>
</comment>
<dbReference type="GO" id="GO:0005829">
    <property type="term" value="C:cytosol"/>
    <property type="evidence" value="ECO:0007669"/>
    <property type="project" value="TreeGrafter"/>
</dbReference>
<dbReference type="AlphaFoldDB" id="A0A010SYD5"/>